<dbReference type="Proteomes" id="UP000245535">
    <property type="component" value="Unassembled WGS sequence"/>
</dbReference>
<evidence type="ECO:0000313" key="4">
    <source>
        <dbReference type="Proteomes" id="UP000245535"/>
    </source>
</evidence>
<dbReference type="EMBL" id="QGDO01000010">
    <property type="protein sequence ID" value="PWJ35035.1"/>
    <property type="molecule type" value="Genomic_DNA"/>
</dbReference>
<dbReference type="InterPro" id="IPR050237">
    <property type="entry name" value="ATP-dep_AMP-bd_enzyme"/>
</dbReference>
<keyword evidence="4" id="KW-1185">Reference proteome</keyword>
<comment type="caution">
    <text evidence="3">The sequence shown here is derived from an EMBL/GenBank/DDBJ whole genome shotgun (WGS) entry which is preliminary data.</text>
</comment>
<dbReference type="PANTHER" id="PTHR43767:SF1">
    <property type="entry name" value="NONRIBOSOMAL PEPTIDE SYNTHASE PES1 (EUROFUNG)-RELATED"/>
    <property type="match status" value="1"/>
</dbReference>
<dbReference type="OrthoDB" id="9778383at2"/>
<dbReference type="InterPro" id="IPR042099">
    <property type="entry name" value="ANL_N_sf"/>
</dbReference>
<protein>
    <submittedName>
        <fullName evidence="3">Acyl-CoA synthetase (AMP-forming)/AMP-acid ligase II</fullName>
    </submittedName>
</protein>
<dbReference type="GO" id="GO:0016878">
    <property type="term" value="F:acid-thiol ligase activity"/>
    <property type="evidence" value="ECO:0007669"/>
    <property type="project" value="UniProtKB-ARBA"/>
</dbReference>
<evidence type="ECO:0000259" key="1">
    <source>
        <dbReference type="Pfam" id="PF00501"/>
    </source>
</evidence>
<dbReference type="PANTHER" id="PTHR43767">
    <property type="entry name" value="LONG-CHAIN-FATTY-ACID--COA LIGASE"/>
    <property type="match status" value="1"/>
</dbReference>
<name>A0A315YZM1_SEDFL</name>
<evidence type="ECO:0000259" key="2">
    <source>
        <dbReference type="Pfam" id="PF13193"/>
    </source>
</evidence>
<dbReference type="InterPro" id="IPR000873">
    <property type="entry name" value="AMP-dep_synth/lig_dom"/>
</dbReference>
<dbReference type="PROSITE" id="PS00455">
    <property type="entry name" value="AMP_BINDING"/>
    <property type="match status" value="1"/>
</dbReference>
<feature type="domain" description="AMP-dependent synthetase/ligase" evidence="1">
    <location>
        <begin position="446"/>
        <end position="803"/>
    </location>
</feature>
<accession>A0A315YZM1</accession>
<dbReference type="AlphaFoldDB" id="A0A315YZM1"/>
<dbReference type="Pfam" id="PF13193">
    <property type="entry name" value="AMP-binding_C"/>
    <property type="match status" value="1"/>
</dbReference>
<proteinExistence type="predicted"/>
<gene>
    <name evidence="3" type="ORF">BC781_11076</name>
</gene>
<keyword evidence="3" id="KW-0436">Ligase</keyword>
<evidence type="ECO:0000313" key="3">
    <source>
        <dbReference type="EMBL" id="PWJ35035.1"/>
    </source>
</evidence>
<dbReference type="Gene3D" id="3.40.50.12780">
    <property type="entry name" value="N-terminal domain of ligase-like"/>
    <property type="match status" value="1"/>
</dbReference>
<dbReference type="CDD" id="cd04433">
    <property type="entry name" value="AFD_class_I"/>
    <property type="match status" value="1"/>
</dbReference>
<dbReference type="InterPro" id="IPR029063">
    <property type="entry name" value="SAM-dependent_MTases_sf"/>
</dbReference>
<dbReference type="InterPro" id="IPR020845">
    <property type="entry name" value="AMP-binding_CS"/>
</dbReference>
<organism evidence="3 4">
    <name type="scientific">Sediminitomix flava</name>
    <dbReference type="NCBI Taxonomy" id="379075"/>
    <lineage>
        <taxon>Bacteria</taxon>
        <taxon>Pseudomonadati</taxon>
        <taxon>Bacteroidota</taxon>
        <taxon>Cytophagia</taxon>
        <taxon>Cytophagales</taxon>
        <taxon>Flammeovirgaceae</taxon>
        <taxon>Sediminitomix</taxon>
    </lineage>
</organism>
<dbReference type="SUPFAM" id="SSF53335">
    <property type="entry name" value="S-adenosyl-L-methionine-dependent methyltransferases"/>
    <property type="match status" value="1"/>
</dbReference>
<dbReference type="SUPFAM" id="SSF56801">
    <property type="entry name" value="Acetyl-CoA synthetase-like"/>
    <property type="match status" value="1"/>
</dbReference>
<sequence>MYIPFKPFYELKGLQNTELSNALFCEYIPHHQNLYFPNQGTTLKEDCEDQKQKIDKILGAQSAYEQFLKKKYRKAVYDIYACFQPFNEASKAFYPFIQKLQSELKPNDYILNVWDRSGWMTFLLAGLFPEQQIITIWEGNHDVLGYKGFQYWMEEQPNVSVIFIDLNQELPLDDKSFSLIIAPDTLHRFSLAKFLSELTRVAKEDAAIFFPHVHLGNTQPEPFFERGGNQLHGNTYTKLFDRMESKSEWKGMIFSEPKLFVFNDFVKSEEQESLFKSDPSMEDYNALIAILPKSWQADTIQPFSIENQEHVGAARVIMNQLLQIDLHQQKVTVDRRAFDGQLDYLLERHPIYIERIKELEGLSFDSETAQILFLAERAYTLQEISTKLQISLDKVISVLSDLEMHGLLQVLPMSEKGILLQNYLMTQKLRLPHKRHNLADLWQSTLASYAEQTALYVLEDESELSYIDCEELVQLIASALLNQGLQKGDRVLLSSNLHAEGVLLFWACMQLGIVFVPISPELSSAVTADLIVKAQAKMSFVSTTVFKEKNALFENSIVLDSEEEIEGEAEYFSDWLAENSEEELEYNTEILEQDTAVILYTSGSTGIPKGVVLSHGNLFRSSELLAKHFNFESEDRYFAFGGLESMSGLRNATLSALHFGSSVVIPRQQSLGNLLSLTEEVEETKATILAANPSFLRQLTKYQERVADQLQSIRSLMCTGNALSTDLRIALKDAFDLEVINYYGLTETSGICTSESEGDEKNENSIGKAVDCIAQVVDEYDRVLPQGEVGELRVFSENLMLHYDQNATQTAEVIKNSWFYTQDLALINQNGNIELLGRKKAFIKTAKEEIIYLDHLQSFIETQQEVEDVALCTNREQDTEIIHAFIVIKASELTLEEITKQTKERIHKAFGKAAVPKYIHFKEALPYSENGKLFKQKLTDEASKYTRTIHAN</sequence>
<dbReference type="InterPro" id="IPR025110">
    <property type="entry name" value="AMP-bd_C"/>
</dbReference>
<dbReference type="Gene3D" id="3.30.300.30">
    <property type="match status" value="1"/>
</dbReference>
<reference evidence="3 4" key="1">
    <citation type="submission" date="2018-03" db="EMBL/GenBank/DDBJ databases">
        <title>Genomic Encyclopedia of Archaeal and Bacterial Type Strains, Phase II (KMG-II): from individual species to whole genera.</title>
        <authorList>
            <person name="Goeker M."/>
        </authorList>
    </citation>
    <scope>NUCLEOTIDE SEQUENCE [LARGE SCALE GENOMIC DNA]</scope>
    <source>
        <strain evidence="3 4">DSM 28229</strain>
    </source>
</reference>
<feature type="domain" description="AMP-binding enzyme C-terminal" evidence="2">
    <location>
        <begin position="858"/>
        <end position="932"/>
    </location>
</feature>
<dbReference type="RefSeq" id="WP_109622827.1">
    <property type="nucleotide sequence ID" value="NZ_QGDO01000010.1"/>
</dbReference>
<dbReference type="Pfam" id="PF00501">
    <property type="entry name" value="AMP-binding"/>
    <property type="match status" value="1"/>
</dbReference>
<dbReference type="Gene3D" id="3.40.50.150">
    <property type="entry name" value="Vaccinia Virus protein VP39"/>
    <property type="match status" value="1"/>
</dbReference>
<dbReference type="InterPro" id="IPR045851">
    <property type="entry name" value="AMP-bd_C_sf"/>
</dbReference>